<protein>
    <submittedName>
        <fullName evidence="4">Glycoside hydrolase family 64 protein</fullName>
    </submittedName>
</protein>
<keyword evidence="4" id="KW-0378">Hydrolase</keyword>
<dbReference type="InterPro" id="IPR047569">
    <property type="entry name" value="CBM56"/>
</dbReference>
<dbReference type="PANTHER" id="PTHR38165:SF1">
    <property type="entry name" value="GLUCANASE B"/>
    <property type="match status" value="1"/>
</dbReference>
<dbReference type="GO" id="GO:0016787">
    <property type="term" value="F:hydrolase activity"/>
    <property type="evidence" value="ECO:0007669"/>
    <property type="project" value="UniProtKB-KW"/>
</dbReference>
<dbReference type="PANTHER" id="PTHR38165">
    <property type="match status" value="1"/>
</dbReference>
<organism evidence="4 5">
    <name type="scientific">Uliginosibacterium paludis</name>
    <dbReference type="NCBI Taxonomy" id="1615952"/>
    <lineage>
        <taxon>Bacteria</taxon>
        <taxon>Pseudomonadati</taxon>
        <taxon>Pseudomonadota</taxon>
        <taxon>Betaproteobacteria</taxon>
        <taxon>Rhodocyclales</taxon>
        <taxon>Zoogloeaceae</taxon>
        <taxon>Uliginosibacterium</taxon>
    </lineage>
</organism>
<dbReference type="Pfam" id="PF22184">
    <property type="entry name" value="CBM_56"/>
    <property type="match status" value="2"/>
</dbReference>
<evidence type="ECO:0000259" key="3">
    <source>
        <dbReference type="PROSITE" id="PS52006"/>
    </source>
</evidence>
<dbReference type="PROSITE" id="PS52006">
    <property type="entry name" value="GH64"/>
    <property type="match status" value="1"/>
</dbReference>
<feature type="domain" description="CBM56" evidence="2">
    <location>
        <begin position="116"/>
        <end position="204"/>
    </location>
</feature>
<dbReference type="InterPro" id="IPR037398">
    <property type="entry name" value="Glyco_hydro_64_fam"/>
</dbReference>
<dbReference type="Pfam" id="PF16483">
    <property type="entry name" value="Glyco_hydro_64"/>
    <property type="match status" value="1"/>
</dbReference>
<feature type="domain" description="GH64" evidence="3">
    <location>
        <begin position="256"/>
        <end position="626"/>
    </location>
</feature>
<reference evidence="4 5" key="1">
    <citation type="submission" date="2024-07" db="EMBL/GenBank/DDBJ databases">
        <title>Uliginosibacterium paludis KCTC:42655.</title>
        <authorList>
            <person name="Kim M.K."/>
        </authorList>
    </citation>
    <scope>NUCLEOTIDE SEQUENCE [LARGE SCALE GENOMIC DNA]</scope>
    <source>
        <strain evidence="4 5">KCTC 42655</strain>
    </source>
</reference>
<keyword evidence="1" id="KW-0732">Signal</keyword>
<proteinExistence type="predicted"/>
<dbReference type="Gene3D" id="3.30.920.50">
    <property type="entry name" value="Beta-1,3-glucanase, C-terminal domain"/>
    <property type="match status" value="1"/>
</dbReference>
<sequence length="626" mass="66866">MTAIFRRVFLLLMLWASSLLPVAQAADFTAGSEYASGNVTIWFESQVNTSWVDAHYSLAGGGQQNVRMSWNASSSRYEYRFAATLGQSLSYWFTYNNGSAAYNSASTSTIVSQAATTGANYTAGATLANGKATLWFVSKVATTWVDAHYSLAGGAQQNVRMSWNASTARYEWSFPAQAGQTLNYWFTYNNGTPAYDSPSASLVLGSAGSSSASSVASSAASSSAASSASSSRASSSAASSASSVSSSAASSIPVGSRTMTVQLKNGTRGNFADSQIYWAIIGLNPATKAMSYIAKDGSMQPALVSDNDASGHLSKAGVNYANYFHTLAEASWVSIAPLEGARLFMSVGSPMYIRIVMGADGKVGFAGANLGNPQDPNQDVYFDFAEFTLLSTGFWGNTTRVDQFGFPLTARLVGNDGVDKTVGETETRAGLFTAFQREVPDAFKGLVKQPYRILAPGKGTMAPGAAYAGYLDSYVNEVWDYYRTNDLKFSFPDQGVMSSFVGRVSGDVFTFSKNGGAEYAYIRSKPSTLNVLEGSGPLASGSRLDLVVQAQICAALNRHLVKTVAGELWSDASTYYATAPTNYYAKFWHQHSLDNLAYGFAYDDVRDKSTLLYSSKPKALVVNIGW</sequence>
<dbReference type="CDD" id="cd09214">
    <property type="entry name" value="GH64-like"/>
    <property type="match status" value="1"/>
</dbReference>
<keyword evidence="5" id="KW-1185">Reference proteome</keyword>
<dbReference type="EMBL" id="JBEWLZ010000003">
    <property type="protein sequence ID" value="MET1489668.1"/>
    <property type="molecule type" value="Genomic_DNA"/>
</dbReference>
<accession>A0ABV2CPC0</accession>
<feature type="domain" description="CBM56" evidence="2">
    <location>
        <begin position="22"/>
        <end position="111"/>
    </location>
</feature>
<feature type="signal peptide" evidence="1">
    <location>
        <begin position="1"/>
        <end position="25"/>
    </location>
</feature>
<comment type="caution">
    <text evidence="4">The sequence shown here is derived from an EMBL/GenBank/DDBJ whole genome shotgun (WGS) entry which is preliminary data.</text>
</comment>
<dbReference type="InterPro" id="IPR032477">
    <property type="entry name" value="Glyco_hydro_64"/>
</dbReference>
<dbReference type="InterPro" id="IPR042517">
    <property type="entry name" value="Glyco_hydro_64_N_2"/>
</dbReference>
<dbReference type="InterPro" id="IPR037176">
    <property type="entry name" value="Osmotin/thaumatin-like_sf"/>
</dbReference>
<dbReference type="Gene3D" id="2.60.110.10">
    <property type="entry name" value="Thaumatin"/>
    <property type="match status" value="1"/>
</dbReference>
<dbReference type="PROSITE" id="PS52005">
    <property type="entry name" value="CBM56"/>
    <property type="match status" value="2"/>
</dbReference>
<evidence type="ECO:0000256" key="1">
    <source>
        <dbReference type="SAM" id="SignalP"/>
    </source>
</evidence>
<gene>
    <name evidence="4" type="ORF">ABVT11_07500</name>
</gene>
<feature type="chain" id="PRO_5046277948" evidence="1">
    <location>
        <begin position="26"/>
        <end position="626"/>
    </location>
</feature>
<dbReference type="Proteomes" id="UP001548590">
    <property type="component" value="Unassembled WGS sequence"/>
</dbReference>
<dbReference type="RefSeq" id="WP_345925073.1">
    <property type="nucleotide sequence ID" value="NZ_JBDIVF010000002.1"/>
</dbReference>
<evidence type="ECO:0000313" key="5">
    <source>
        <dbReference type="Proteomes" id="UP001548590"/>
    </source>
</evidence>
<name>A0ABV2CPC0_9RHOO</name>
<evidence type="ECO:0000313" key="4">
    <source>
        <dbReference type="EMBL" id="MET1489668.1"/>
    </source>
</evidence>
<evidence type="ECO:0000259" key="2">
    <source>
        <dbReference type="PROSITE" id="PS52005"/>
    </source>
</evidence>